<evidence type="ECO:0000313" key="10">
    <source>
        <dbReference type="Proteomes" id="UP001446871"/>
    </source>
</evidence>
<evidence type="ECO:0000256" key="2">
    <source>
        <dbReference type="ARBA" id="ARBA00022448"/>
    </source>
</evidence>
<keyword evidence="2" id="KW-0813">Transport</keyword>
<evidence type="ECO:0000256" key="4">
    <source>
        <dbReference type="ARBA" id="ARBA00022737"/>
    </source>
</evidence>
<keyword evidence="3 8" id="KW-0812">Transmembrane</keyword>
<keyword evidence="10" id="KW-1185">Reference proteome</keyword>
<accession>A0ABR1TJE6</accession>
<feature type="transmembrane region" description="Helical" evidence="8">
    <location>
        <begin position="124"/>
        <end position="143"/>
    </location>
</feature>
<evidence type="ECO:0000256" key="1">
    <source>
        <dbReference type="ARBA" id="ARBA00004127"/>
    </source>
</evidence>
<dbReference type="Pfam" id="PF04193">
    <property type="entry name" value="PQ-loop"/>
    <property type="match status" value="2"/>
</dbReference>
<evidence type="ECO:0000313" key="9">
    <source>
        <dbReference type="EMBL" id="KAK8046712.1"/>
    </source>
</evidence>
<feature type="transmembrane region" description="Helical" evidence="8">
    <location>
        <begin position="45"/>
        <end position="67"/>
    </location>
</feature>
<dbReference type="EMBL" id="JAQQWM010000009">
    <property type="protein sequence ID" value="KAK8046712.1"/>
    <property type="molecule type" value="Genomic_DNA"/>
</dbReference>
<evidence type="ECO:0000256" key="8">
    <source>
        <dbReference type="SAM" id="Phobius"/>
    </source>
</evidence>
<dbReference type="PANTHER" id="PTHR13131">
    <property type="entry name" value="CYSTINOSIN"/>
    <property type="match status" value="1"/>
</dbReference>
<feature type="transmembrane region" description="Helical" evidence="8">
    <location>
        <begin position="6"/>
        <end position="24"/>
    </location>
</feature>
<keyword evidence="4" id="KW-0677">Repeat</keyword>
<sequence>MLFLEFISAVFGWVYTLCWSASFYSQPLLNWRRLSTSGTTVDFPMINVFGFIAYLTSNMAFYYSPVIRAQYAARNHGLTPTVAFNDIVFAAHAVVLCAITTSQYFLPSLWGFERAPGTRPSRGITAVAAGSILAVCIIVFVVAGGDPGADARTSWVWLDAVYTISYVKLLVTLIKYAPQLLTNYRNRSTRGWSIWQILLDFSGGTLSIAQQGIDSWLQRDWSGITGNPVKFALGNVSMMYDVFFMTQHYVLYRDDNGSNEGDDKRDNDAIASERDSLLERGDAARDRRLD</sequence>
<keyword evidence="5 8" id="KW-1133">Transmembrane helix</keyword>
<keyword evidence="6 8" id="KW-0472">Membrane</keyword>
<name>A0ABR1TJE6_9PEZI</name>
<comment type="caution">
    <text evidence="9">The sequence shown here is derived from an EMBL/GenBank/DDBJ whole genome shotgun (WGS) entry which is preliminary data.</text>
</comment>
<dbReference type="Proteomes" id="UP001446871">
    <property type="component" value="Unassembled WGS sequence"/>
</dbReference>
<protein>
    <submittedName>
        <fullName evidence="9">Cystinosin</fullName>
    </submittedName>
</protein>
<dbReference type="InterPro" id="IPR005282">
    <property type="entry name" value="LC_transporter"/>
</dbReference>
<evidence type="ECO:0000256" key="3">
    <source>
        <dbReference type="ARBA" id="ARBA00022692"/>
    </source>
</evidence>
<evidence type="ECO:0000256" key="7">
    <source>
        <dbReference type="SAM" id="MobiDB-lite"/>
    </source>
</evidence>
<feature type="region of interest" description="Disordered" evidence="7">
    <location>
        <begin position="256"/>
        <end position="290"/>
    </location>
</feature>
<organism evidence="9 10">
    <name type="scientific">Apiospora saccharicola</name>
    <dbReference type="NCBI Taxonomy" id="335842"/>
    <lineage>
        <taxon>Eukaryota</taxon>
        <taxon>Fungi</taxon>
        <taxon>Dikarya</taxon>
        <taxon>Ascomycota</taxon>
        <taxon>Pezizomycotina</taxon>
        <taxon>Sordariomycetes</taxon>
        <taxon>Xylariomycetidae</taxon>
        <taxon>Amphisphaeriales</taxon>
        <taxon>Apiosporaceae</taxon>
        <taxon>Apiospora</taxon>
    </lineage>
</organism>
<dbReference type="Gene3D" id="1.20.1280.290">
    <property type="match status" value="1"/>
</dbReference>
<comment type="subcellular location">
    <subcellularLocation>
        <location evidence="1">Endomembrane system</location>
        <topology evidence="1">Multi-pass membrane protein</topology>
    </subcellularLocation>
</comment>
<dbReference type="PANTHER" id="PTHR13131:SF5">
    <property type="entry name" value="CYSTINOSIN"/>
    <property type="match status" value="1"/>
</dbReference>
<dbReference type="InterPro" id="IPR006603">
    <property type="entry name" value="PQ-loop_rpt"/>
</dbReference>
<evidence type="ECO:0000256" key="5">
    <source>
        <dbReference type="ARBA" id="ARBA00022989"/>
    </source>
</evidence>
<feature type="transmembrane region" description="Helical" evidence="8">
    <location>
        <begin position="155"/>
        <end position="177"/>
    </location>
</feature>
<proteinExistence type="predicted"/>
<reference evidence="9 10" key="1">
    <citation type="submission" date="2023-01" db="EMBL/GenBank/DDBJ databases">
        <title>Analysis of 21 Apiospora genomes using comparative genomics revels a genus with tremendous synthesis potential of carbohydrate active enzymes and secondary metabolites.</title>
        <authorList>
            <person name="Sorensen T."/>
        </authorList>
    </citation>
    <scope>NUCLEOTIDE SEQUENCE [LARGE SCALE GENOMIC DNA]</scope>
    <source>
        <strain evidence="9 10">CBS 83171</strain>
    </source>
</reference>
<evidence type="ECO:0000256" key="6">
    <source>
        <dbReference type="ARBA" id="ARBA00023136"/>
    </source>
</evidence>
<dbReference type="SMART" id="SM00679">
    <property type="entry name" value="CTNS"/>
    <property type="match status" value="2"/>
</dbReference>
<gene>
    <name evidence="9" type="ORF">PG996_014776</name>
</gene>